<gene>
    <name evidence="1" type="ORF">M513_04920</name>
    <name evidence="2" type="ORF">M514_04920</name>
</gene>
<dbReference type="EMBL" id="KL363210">
    <property type="protein sequence ID" value="KFD54143.1"/>
    <property type="molecule type" value="Genomic_DNA"/>
</dbReference>
<dbReference type="Proteomes" id="UP000030764">
    <property type="component" value="Unassembled WGS sequence"/>
</dbReference>
<organism evidence="1 3">
    <name type="scientific">Trichuris suis</name>
    <name type="common">pig whipworm</name>
    <dbReference type="NCBI Taxonomy" id="68888"/>
    <lineage>
        <taxon>Eukaryota</taxon>
        <taxon>Metazoa</taxon>
        <taxon>Ecdysozoa</taxon>
        <taxon>Nematoda</taxon>
        <taxon>Enoplea</taxon>
        <taxon>Dorylaimia</taxon>
        <taxon>Trichinellida</taxon>
        <taxon>Trichuridae</taxon>
        <taxon>Trichuris</taxon>
    </lineage>
</organism>
<dbReference type="Proteomes" id="UP000030758">
    <property type="component" value="Unassembled WGS sequence"/>
</dbReference>
<evidence type="ECO:0000313" key="2">
    <source>
        <dbReference type="EMBL" id="KFD71237.1"/>
    </source>
</evidence>
<keyword evidence="3" id="KW-1185">Reference proteome</keyword>
<evidence type="ECO:0000313" key="3">
    <source>
        <dbReference type="Proteomes" id="UP000030764"/>
    </source>
</evidence>
<protein>
    <submittedName>
        <fullName evidence="1">Uncharacterized protein</fullName>
    </submittedName>
</protein>
<accession>A0A085MA97</accession>
<name>A0A085MA97_9BILA</name>
<proteinExistence type="predicted"/>
<evidence type="ECO:0000313" key="1">
    <source>
        <dbReference type="EMBL" id="KFD54143.1"/>
    </source>
</evidence>
<dbReference type="EMBL" id="KL367483">
    <property type="protein sequence ID" value="KFD71237.1"/>
    <property type="molecule type" value="Genomic_DNA"/>
</dbReference>
<sequence length="120" mass="14333">MSPMCTRYPRELLRLRLRRREPDRDRRRRLSSLERLRLRLCDRDADRRRRLCSGERRGSSSSPAPSSWVLITDVGFTALARESNINYENTKARYKTSRLLNLRLTKNMCEMAQRDSLDKM</sequence>
<reference evidence="1 3" key="1">
    <citation type="journal article" date="2014" name="Nat. Genet.">
        <title>Genome and transcriptome of the porcine whipworm Trichuris suis.</title>
        <authorList>
            <person name="Jex A.R."/>
            <person name="Nejsum P."/>
            <person name="Schwarz E.M."/>
            <person name="Hu L."/>
            <person name="Young N.D."/>
            <person name="Hall R.S."/>
            <person name="Korhonen P.K."/>
            <person name="Liao S."/>
            <person name="Thamsborg S."/>
            <person name="Xia J."/>
            <person name="Xu P."/>
            <person name="Wang S."/>
            <person name="Scheerlinck J.P."/>
            <person name="Hofmann A."/>
            <person name="Sternberg P.W."/>
            <person name="Wang J."/>
            <person name="Gasser R.B."/>
        </authorList>
    </citation>
    <scope>NUCLEOTIDE SEQUENCE [LARGE SCALE GENOMIC DNA]</scope>
    <source>
        <strain evidence="2">DCEP-RM93F</strain>
        <strain evidence="1">DCEP-RM93M</strain>
    </source>
</reference>
<dbReference type="AlphaFoldDB" id="A0A085MA97"/>